<comment type="function">
    <text evidence="2">Pyridoxal 5'-phosphate (PLP)-binding protein, which is involved in PLP homeostasis.</text>
</comment>
<feature type="domain" description="Alanine racemase N-terminal" evidence="5">
    <location>
        <begin position="38"/>
        <end position="237"/>
    </location>
</feature>
<dbReference type="HAMAP" id="MF_02087">
    <property type="entry name" value="PLP_homeostasis"/>
    <property type="match status" value="1"/>
</dbReference>
<dbReference type="PANTHER" id="PTHR10146:SF14">
    <property type="entry name" value="PYRIDOXAL PHOSPHATE HOMEOSTASIS PROTEIN"/>
    <property type="match status" value="1"/>
</dbReference>
<sequence length="250" mass="28705">MTEDSRVNNDLAQNMRVINQRIEQACVKAKRNRDEVRLLLATKTVDVTRIEKALALMEKPLMGENKVQELEEKGPQLVEPRPDIHFIGHLQSNKIKHVLRWAECIQSVDRLSLAKKLQNRLEFEHKHIDILVQVNTSYEDSKFGIQPEQAVELVKKISQFDRIHIKGLMTIGLFSDDKDKVRACFQRLVAIQQQVIAQKIPGVAMDELSMGMSGDLEIAIEEGATIIRVGTAIFGKRQYPDSYYWNESKR</sequence>
<evidence type="ECO:0000256" key="2">
    <source>
        <dbReference type="HAMAP-Rule" id="MF_02087"/>
    </source>
</evidence>
<reference evidence="6" key="2">
    <citation type="submission" date="2020-09" db="EMBL/GenBank/DDBJ databases">
        <authorList>
            <person name="Sun Q."/>
            <person name="Zhou Y."/>
        </authorList>
    </citation>
    <scope>NUCLEOTIDE SEQUENCE</scope>
    <source>
        <strain evidence="6">CGMCC 1.12181</strain>
    </source>
</reference>
<dbReference type="RefSeq" id="WP_229728269.1">
    <property type="nucleotide sequence ID" value="NZ_BAABJF010000015.1"/>
</dbReference>
<dbReference type="GO" id="GO:0030170">
    <property type="term" value="F:pyridoxal phosphate binding"/>
    <property type="evidence" value="ECO:0007669"/>
    <property type="project" value="UniProtKB-UniRule"/>
</dbReference>
<protein>
    <recommendedName>
        <fullName evidence="2">Pyridoxal phosphate homeostasis protein</fullName>
        <shortName evidence="2">PLP homeostasis protein</shortName>
    </recommendedName>
</protein>
<dbReference type="InterPro" id="IPR001608">
    <property type="entry name" value="Ala_racemase_N"/>
</dbReference>
<dbReference type="InterPro" id="IPR029066">
    <property type="entry name" value="PLP-binding_barrel"/>
</dbReference>
<organism evidence="6 7">
    <name type="scientific">Marinicella pacifica</name>
    <dbReference type="NCBI Taxonomy" id="1171543"/>
    <lineage>
        <taxon>Bacteria</taxon>
        <taxon>Pseudomonadati</taxon>
        <taxon>Pseudomonadota</taxon>
        <taxon>Gammaproteobacteria</taxon>
        <taxon>Lysobacterales</taxon>
        <taxon>Marinicellaceae</taxon>
        <taxon>Marinicella</taxon>
    </lineage>
</organism>
<dbReference type="NCBIfam" id="TIGR00044">
    <property type="entry name" value="YggS family pyridoxal phosphate-dependent enzyme"/>
    <property type="match status" value="1"/>
</dbReference>
<dbReference type="CDD" id="cd00635">
    <property type="entry name" value="PLPDE_III_YBL036c_like"/>
    <property type="match status" value="1"/>
</dbReference>
<proteinExistence type="inferred from homology"/>
<evidence type="ECO:0000256" key="1">
    <source>
        <dbReference type="ARBA" id="ARBA00022898"/>
    </source>
</evidence>
<keyword evidence="1 2" id="KW-0663">Pyridoxal phosphate</keyword>
<dbReference type="FunFam" id="3.20.20.10:FF:000018">
    <property type="entry name" value="Pyridoxal phosphate homeostasis protein"/>
    <property type="match status" value="1"/>
</dbReference>
<comment type="cofactor">
    <cofactor evidence="3">
        <name>pyridoxal 5'-phosphate</name>
        <dbReference type="ChEBI" id="CHEBI:597326"/>
    </cofactor>
</comment>
<feature type="modified residue" description="N6-(pyridoxal phosphate)lysine" evidence="2 3">
    <location>
        <position position="43"/>
    </location>
</feature>
<evidence type="ECO:0000256" key="4">
    <source>
        <dbReference type="RuleBase" id="RU004514"/>
    </source>
</evidence>
<dbReference type="PIRSF" id="PIRSF004848">
    <property type="entry name" value="YBL036c_PLPDEIII"/>
    <property type="match status" value="1"/>
</dbReference>
<evidence type="ECO:0000256" key="3">
    <source>
        <dbReference type="PIRSR" id="PIRSR004848-1"/>
    </source>
</evidence>
<accession>A0A917FP51</accession>
<dbReference type="Proteomes" id="UP000605253">
    <property type="component" value="Unassembled WGS sequence"/>
</dbReference>
<comment type="similarity">
    <text evidence="2 4">Belongs to the pyridoxal phosphate-binding protein YggS/PROSC family.</text>
</comment>
<dbReference type="AlphaFoldDB" id="A0A917FP51"/>
<dbReference type="SUPFAM" id="SSF51419">
    <property type="entry name" value="PLP-binding barrel"/>
    <property type="match status" value="1"/>
</dbReference>
<dbReference type="InterPro" id="IPR011078">
    <property type="entry name" value="PyrdxlP_homeostasis"/>
</dbReference>
<evidence type="ECO:0000259" key="5">
    <source>
        <dbReference type="Pfam" id="PF01168"/>
    </source>
</evidence>
<keyword evidence="7" id="KW-1185">Reference proteome</keyword>
<dbReference type="Pfam" id="PF01168">
    <property type="entry name" value="Ala_racemase_N"/>
    <property type="match status" value="1"/>
</dbReference>
<evidence type="ECO:0000313" key="7">
    <source>
        <dbReference type="Proteomes" id="UP000605253"/>
    </source>
</evidence>
<comment type="caution">
    <text evidence="6">The sequence shown here is derived from an EMBL/GenBank/DDBJ whole genome shotgun (WGS) entry which is preliminary data.</text>
</comment>
<reference evidence="6" key="1">
    <citation type="journal article" date="2014" name="Int. J. Syst. Evol. Microbiol.">
        <title>Complete genome sequence of Corynebacterium casei LMG S-19264T (=DSM 44701T), isolated from a smear-ripened cheese.</title>
        <authorList>
            <consortium name="US DOE Joint Genome Institute (JGI-PGF)"/>
            <person name="Walter F."/>
            <person name="Albersmeier A."/>
            <person name="Kalinowski J."/>
            <person name="Ruckert C."/>
        </authorList>
    </citation>
    <scope>NUCLEOTIDE SEQUENCE</scope>
    <source>
        <strain evidence="6">CGMCC 1.12181</strain>
    </source>
</reference>
<name>A0A917FP51_9GAMM</name>
<evidence type="ECO:0000313" key="6">
    <source>
        <dbReference type="EMBL" id="GGF92724.1"/>
    </source>
</evidence>
<dbReference type="Gene3D" id="3.20.20.10">
    <property type="entry name" value="Alanine racemase"/>
    <property type="match status" value="1"/>
</dbReference>
<dbReference type="PANTHER" id="PTHR10146">
    <property type="entry name" value="PROLINE SYNTHETASE CO-TRANSCRIBED BACTERIAL HOMOLOG PROTEIN"/>
    <property type="match status" value="1"/>
</dbReference>
<gene>
    <name evidence="6" type="ORF">GCM10011365_12460</name>
</gene>
<dbReference type="EMBL" id="BMEO01000004">
    <property type="protein sequence ID" value="GGF92724.1"/>
    <property type="molecule type" value="Genomic_DNA"/>
</dbReference>